<organism evidence="3 4">
    <name type="scientific">Emydomyces testavorans</name>
    <dbReference type="NCBI Taxonomy" id="2070801"/>
    <lineage>
        <taxon>Eukaryota</taxon>
        <taxon>Fungi</taxon>
        <taxon>Dikarya</taxon>
        <taxon>Ascomycota</taxon>
        <taxon>Pezizomycotina</taxon>
        <taxon>Eurotiomycetes</taxon>
        <taxon>Eurotiomycetidae</taxon>
        <taxon>Onygenales</taxon>
        <taxon>Nannizziopsiaceae</taxon>
        <taxon>Emydomyces</taxon>
    </lineage>
</organism>
<dbReference type="AlphaFoldDB" id="A0AAF0DIB5"/>
<evidence type="ECO:0000259" key="1">
    <source>
        <dbReference type="Pfam" id="PF13391"/>
    </source>
</evidence>
<sequence>MASKRSRSRNVWIMFASDPGNIQGGLCAANNLTQAQFLDMLTVAFTASGGFHVYGYHSAVPLAATSQILERGSYTLSPITPGEEIHRSNERYYPRTLSVSTEPRDVLFRDQVRNRDRRCVITGQVNYEAVDDRWVGFEAAHIFPLALAQVFDNQGFANLITHSHPLEVNSPQNGLLLSPTIHRLWDDYSIAVNPYDGYRVQAFRPNAWEYHNNVLHPVCRQPGHLHQVIDALLRWHFEQAVLCNMRGAGEVSFEFDFPPGTDMMGEIRQGPLAVQRMEAQLFSRLYGFEGAGSGTEEDCPSHTPED</sequence>
<keyword evidence="4" id="KW-1185">Reference proteome</keyword>
<protein>
    <recommendedName>
        <fullName evidence="5">HNH nuclease domain-containing protein</fullName>
    </recommendedName>
</protein>
<dbReference type="InterPro" id="IPR003615">
    <property type="entry name" value="HNH_nuc"/>
</dbReference>
<reference evidence="3" key="1">
    <citation type="submission" date="2023-03" db="EMBL/GenBank/DDBJ databases">
        <title>Emydomyces testavorans Genome Sequence.</title>
        <authorList>
            <person name="Hoyer L."/>
        </authorList>
    </citation>
    <scope>NUCLEOTIDE SEQUENCE</scope>
    <source>
        <strain evidence="3">16-2883</strain>
    </source>
</reference>
<name>A0AAF0DIB5_9EURO</name>
<dbReference type="Pfam" id="PF25324">
    <property type="entry name" value="DUF7881"/>
    <property type="match status" value="1"/>
</dbReference>
<feature type="domain" description="HNH nuclease" evidence="1">
    <location>
        <begin position="119"/>
        <end position="193"/>
    </location>
</feature>
<accession>A0AAF0DIB5</accession>
<dbReference type="EMBL" id="CP120628">
    <property type="protein sequence ID" value="WEW59145.1"/>
    <property type="molecule type" value="Genomic_DNA"/>
</dbReference>
<evidence type="ECO:0000313" key="3">
    <source>
        <dbReference type="EMBL" id="WEW59145.1"/>
    </source>
</evidence>
<dbReference type="Proteomes" id="UP001219355">
    <property type="component" value="Chromosome 2"/>
</dbReference>
<evidence type="ECO:0008006" key="5">
    <source>
        <dbReference type="Google" id="ProtNLM"/>
    </source>
</evidence>
<feature type="domain" description="DUF7881" evidence="2">
    <location>
        <begin position="9"/>
        <end position="76"/>
    </location>
</feature>
<proteinExistence type="predicted"/>
<dbReference type="Pfam" id="PF13391">
    <property type="entry name" value="HNH_2"/>
    <property type="match status" value="1"/>
</dbReference>
<evidence type="ECO:0000259" key="2">
    <source>
        <dbReference type="Pfam" id="PF25324"/>
    </source>
</evidence>
<gene>
    <name evidence="3" type="ORF">PRK78_004614</name>
</gene>
<evidence type="ECO:0000313" key="4">
    <source>
        <dbReference type="Proteomes" id="UP001219355"/>
    </source>
</evidence>
<dbReference type="InterPro" id="IPR057203">
    <property type="entry name" value="DUF7881"/>
</dbReference>